<evidence type="ECO:0000313" key="2">
    <source>
        <dbReference type="Proteomes" id="UP000637074"/>
    </source>
</evidence>
<keyword evidence="2" id="KW-1185">Reference proteome</keyword>
<reference evidence="1 2" key="1">
    <citation type="journal article" date="2022" name="Int. J. Syst. Evol. Microbiol.">
        <title>Neobacillus kokaensis sp. nov., isolated from soil.</title>
        <authorList>
            <person name="Yuki K."/>
            <person name="Matsubara H."/>
            <person name="Yamaguchi S."/>
        </authorList>
    </citation>
    <scope>NUCLEOTIDE SEQUENCE [LARGE SCALE GENOMIC DNA]</scope>
    <source>
        <strain evidence="1 2">LOB 377</strain>
    </source>
</reference>
<protein>
    <submittedName>
        <fullName evidence="1">Uncharacterized protein</fullName>
    </submittedName>
</protein>
<evidence type="ECO:0000313" key="1">
    <source>
        <dbReference type="EMBL" id="GHI01378.1"/>
    </source>
</evidence>
<gene>
    <name evidence="1" type="ORF">AM1BK_49200</name>
</gene>
<comment type="caution">
    <text evidence="1">The sequence shown here is derived from an EMBL/GenBank/DDBJ whole genome shotgun (WGS) entry which is preliminary data.</text>
</comment>
<name>A0ABQ3NBU4_9BACI</name>
<dbReference type="Proteomes" id="UP000637074">
    <property type="component" value="Unassembled WGS sequence"/>
</dbReference>
<accession>A0ABQ3NBU4</accession>
<organism evidence="1 2">
    <name type="scientific">Neobacillus kokaensis</name>
    <dbReference type="NCBI Taxonomy" id="2759023"/>
    <lineage>
        <taxon>Bacteria</taxon>
        <taxon>Bacillati</taxon>
        <taxon>Bacillota</taxon>
        <taxon>Bacilli</taxon>
        <taxon>Bacillales</taxon>
        <taxon>Bacillaceae</taxon>
        <taxon>Neobacillus</taxon>
    </lineage>
</organism>
<dbReference type="EMBL" id="BNDS01000040">
    <property type="protein sequence ID" value="GHI01378.1"/>
    <property type="molecule type" value="Genomic_DNA"/>
</dbReference>
<proteinExistence type="predicted"/>
<sequence>MRMLALHGYTIADGLMAKKEFKVTGVGYKDKPLSFIITTSVLSSDPTAKAHGTKLESLIVEFLQSEEISPIVDNEPYEITVNSKDNKKIN</sequence>